<evidence type="ECO:0000256" key="4">
    <source>
        <dbReference type="ARBA" id="ARBA00022741"/>
    </source>
</evidence>
<keyword evidence="9" id="KW-0812">Transmembrane</keyword>
<dbReference type="GO" id="GO:0000155">
    <property type="term" value="F:phosphorelay sensor kinase activity"/>
    <property type="evidence" value="ECO:0007669"/>
    <property type="project" value="InterPro"/>
</dbReference>
<dbReference type="InterPro" id="IPR036097">
    <property type="entry name" value="HisK_dim/P_sf"/>
</dbReference>
<dbReference type="InterPro" id="IPR005467">
    <property type="entry name" value="His_kinase_dom"/>
</dbReference>
<reference evidence="11" key="2">
    <citation type="submission" date="2020-09" db="EMBL/GenBank/DDBJ databases">
        <authorList>
            <person name="Sun Q."/>
            <person name="Zhou Y."/>
        </authorList>
    </citation>
    <scope>NUCLEOTIDE SEQUENCE</scope>
    <source>
        <strain evidence="11">CGMCC 1.15322</strain>
    </source>
</reference>
<evidence type="ECO:0000259" key="10">
    <source>
        <dbReference type="PROSITE" id="PS50109"/>
    </source>
</evidence>
<evidence type="ECO:0000313" key="11">
    <source>
        <dbReference type="EMBL" id="GGA95361.1"/>
    </source>
</evidence>
<feature type="transmembrane region" description="Helical" evidence="9">
    <location>
        <begin position="66"/>
        <end position="85"/>
    </location>
</feature>
<proteinExistence type="predicted"/>
<dbReference type="PROSITE" id="PS50109">
    <property type="entry name" value="HIS_KIN"/>
    <property type="match status" value="1"/>
</dbReference>
<organism evidence="11 12">
    <name type="scientific">Polaromonas eurypsychrophila</name>
    <dbReference type="NCBI Taxonomy" id="1614635"/>
    <lineage>
        <taxon>Bacteria</taxon>
        <taxon>Pseudomonadati</taxon>
        <taxon>Pseudomonadota</taxon>
        <taxon>Betaproteobacteria</taxon>
        <taxon>Burkholderiales</taxon>
        <taxon>Comamonadaceae</taxon>
        <taxon>Polaromonas</taxon>
    </lineage>
</organism>
<evidence type="ECO:0000256" key="7">
    <source>
        <dbReference type="ARBA" id="ARBA00023012"/>
    </source>
</evidence>
<feature type="domain" description="Histidine kinase" evidence="10">
    <location>
        <begin position="346"/>
        <end position="559"/>
    </location>
</feature>
<dbReference type="InterPro" id="IPR003661">
    <property type="entry name" value="HisK_dim/P_dom"/>
</dbReference>
<keyword evidence="4" id="KW-0547">Nucleotide-binding</keyword>
<dbReference type="Pfam" id="PF00512">
    <property type="entry name" value="HisKA"/>
    <property type="match status" value="1"/>
</dbReference>
<comment type="caution">
    <text evidence="11">The sequence shown here is derived from an EMBL/GenBank/DDBJ whole genome shotgun (WGS) entry which is preliminary data.</text>
</comment>
<dbReference type="SMART" id="SM00388">
    <property type="entry name" value="HisKA"/>
    <property type="match status" value="1"/>
</dbReference>
<protein>
    <recommendedName>
        <fullName evidence="2">histidine kinase</fullName>
        <ecNumber evidence="2">2.7.13.3</ecNumber>
    </recommendedName>
</protein>
<keyword evidence="9" id="KW-0472">Membrane</keyword>
<keyword evidence="5 11" id="KW-0418">Kinase</keyword>
<comment type="catalytic activity">
    <reaction evidence="1">
        <text>ATP + protein L-histidine = ADP + protein N-phospho-L-histidine.</text>
        <dbReference type="EC" id="2.7.13.3"/>
    </reaction>
</comment>
<feature type="transmembrane region" description="Helical" evidence="9">
    <location>
        <begin position="122"/>
        <end position="152"/>
    </location>
</feature>
<feature type="transmembrane region" description="Helical" evidence="9">
    <location>
        <begin position="39"/>
        <end position="59"/>
    </location>
</feature>
<evidence type="ECO:0000256" key="6">
    <source>
        <dbReference type="ARBA" id="ARBA00022840"/>
    </source>
</evidence>
<dbReference type="PANTHER" id="PTHR42878:SF7">
    <property type="entry name" value="SENSOR HISTIDINE KINASE GLRK"/>
    <property type="match status" value="1"/>
</dbReference>
<dbReference type="PANTHER" id="PTHR42878">
    <property type="entry name" value="TWO-COMPONENT HISTIDINE KINASE"/>
    <property type="match status" value="1"/>
</dbReference>
<evidence type="ECO:0000256" key="5">
    <source>
        <dbReference type="ARBA" id="ARBA00022777"/>
    </source>
</evidence>
<dbReference type="InterPro" id="IPR003594">
    <property type="entry name" value="HATPase_dom"/>
</dbReference>
<keyword evidence="7" id="KW-0902">Two-component regulatory system</keyword>
<gene>
    <name evidence="11" type="primary">pilS</name>
    <name evidence="11" type="ORF">GCM10011496_15590</name>
</gene>
<dbReference type="Gene3D" id="1.10.287.130">
    <property type="match status" value="1"/>
</dbReference>
<dbReference type="GO" id="GO:0007234">
    <property type="term" value="P:osmosensory signaling via phosphorelay pathway"/>
    <property type="evidence" value="ECO:0007669"/>
    <property type="project" value="TreeGrafter"/>
</dbReference>
<dbReference type="RefSeq" id="WP_188707789.1">
    <property type="nucleotide sequence ID" value="NZ_BMIG01000004.1"/>
</dbReference>
<dbReference type="EC" id="2.7.13.3" evidence="2"/>
<dbReference type="Gene3D" id="3.30.450.20">
    <property type="entry name" value="PAS domain"/>
    <property type="match status" value="1"/>
</dbReference>
<keyword evidence="12" id="KW-1185">Reference proteome</keyword>
<dbReference type="Pfam" id="PF02518">
    <property type="entry name" value="HATPase_c"/>
    <property type="match status" value="1"/>
</dbReference>
<feature type="region of interest" description="Disordered" evidence="8">
    <location>
        <begin position="1"/>
        <end position="21"/>
    </location>
</feature>
<feature type="compositionally biased region" description="Polar residues" evidence="8">
    <location>
        <begin position="1"/>
        <end position="10"/>
    </location>
</feature>
<dbReference type="SMART" id="SM00387">
    <property type="entry name" value="HATPase_c"/>
    <property type="match status" value="1"/>
</dbReference>
<evidence type="ECO:0000256" key="3">
    <source>
        <dbReference type="ARBA" id="ARBA00022679"/>
    </source>
</evidence>
<dbReference type="CDD" id="cd00082">
    <property type="entry name" value="HisKA"/>
    <property type="match status" value="1"/>
</dbReference>
<dbReference type="GO" id="GO:0030295">
    <property type="term" value="F:protein kinase activator activity"/>
    <property type="evidence" value="ECO:0007669"/>
    <property type="project" value="TreeGrafter"/>
</dbReference>
<dbReference type="SUPFAM" id="SSF47384">
    <property type="entry name" value="Homodimeric domain of signal transducing histidine kinase"/>
    <property type="match status" value="1"/>
</dbReference>
<dbReference type="AlphaFoldDB" id="A0A916SE12"/>
<dbReference type="GO" id="GO:0000156">
    <property type="term" value="F:phosphorelay response regulator activity"/>
    <property type="evidence" value="ECO:0007669"/>
    <property type="project" value="TreeGrafter"/>
</dbReference>
<evidence type="ECO:0000256" key="2">
    <source>
        <dbReference type="ARBA" id="ARBA00012438"/>
    </source>
</evidence>
<evidence type="ECO:0000256" key="9">
    <source>
        <dbReference type="SAM" id="Phobius"/>
    </source>
</evidence>
<dbReference type="SUPFAM" id="SSF55874">
    <property type="entry name" value="ATPase domain of HSP90 chaperone/DNA topoisomerase II/histidine kinase"/>
    <property type="match status" value="1"/>
</dbReference>
<reference evidence="11" key="1">
    <citation type="journal article" date="2014" name="Int. J. Syst. Evol. Microbiol.">
        <title>Complete genome sequence of Corynebacterium casei LMG S-19264T (=DSM 44701T), isolated from a smear-ripened cheese.</title>
        <authorList>
            <consortium name="US DOE Joint Genome Institute (JGI-PGF)"/>
            <person name="Walter F."/>
            <person name="Albersmeier A."/>
            <person name="Kalinowski J."/>
            <person name="Ruckert C."/>
        </authorList>
    </citation>
    <scope>NUCLEOTIDE SEQUENCE</scope>
    <source>
        <strain evidence="11">CGMCC 1.15322</strain>
    </source>
</reference>
<evidence type="ECO:0000313" key="12">
    <source>
        <dbReference type="Proteomes" id="UP000620596"/>
    </source>
</evidence>
<dbReference type="InterPro" id="IPR050351">
    <property type="entry name" value="BphY/WalK/GraS-like"/>
</dbReference>
<dbReference type="Proteomes" id="UP000620596">
    <property type="component" value="Unassembled WGS sequence"/>
</dbReference>
<dbReference type="InterPro" id="IPR036890">
    <property type="entry name" value="HATPase_C_sf"/>
</dbReference>
<dbReference type="Gene3D" id="3.30.565.10">
    <property type="entry name" value="Histidine kinase-like ATPase, C-terminal domain"/>
    <property type="match status" value="1"/>
</dbReference>
<feature type="transmembrane region" description="Helical" evidence="9">
    <location>
        <begin position="97"/>
        <end position="115"/>
    </location>
</feature>
<dbReference type="GO" id="GO:0005524">
    <property type="term" value="F:ATP binding"/>
    <property type="evidence" value="ECO:0007669"/>
    <property type="project" value="UniProtKB-KW"/>
</dbReference>
<accession>A0A916SE12</accession>
<evidence type="ECO:0000256" key="8">
    <source>
        <dbReference type="SAM" id="MobiDB-lite"/>
    </source>
</evidence>
<dbReference type="Pfam" id="PF25323">
    <property type="entry name" value="6TM_PilS"/>
    <property type="match status" value="1"/>
</dbReference>
<keyword evidence="9" id="KW-1133">Transmembrane helix</keyword>
<name>A0A916SE12_9BURK</name>
<keyword evidence="3" id="KW-0808">Transferase</keyword>
<sequence>MNTSADSGNSWFGPPDKQPGVWDSGPAGESFSRLWRAFMTARVTIASVLLALQASIYALGQPVQKVMVLLCLAYFFATLTVRLWAKPKPPGSTFDTQWLFTVGIDVLAFSALNFWQTGVINYTALFALPVLLASVLGPILLALGTAASVTLLLLTDAWWLSLQAEGESASRFLQAGLSGSGFFAVALLANQLALRLSREEQRAYSSQSVARMQTQVNELVIDTLVDGVLVIDTNGIVRAANPASRRLLTAQGEARAAPFVLAAEVAWQPLAELAHRTFERQTPQQADVGLGHASRHARRLQVRTRLAASRDGSRESLCVMFLEDLREMEARVRTEKMAAMGRMSAAVAHEIRNPLAAITQANALLEEDLQDAGHRQLTGMVAQNAHRLARIVEEILNLSRVQEQAPQVQTRALRLDDMMQRICADWAQQNTASHRLRVQPGTGQSAILFEAEHLRRLLVNLLDNALRYASPAADAIQVSTDAASGQVRLLVWSDGQPLEKTVQAHLFEPFFSSESRSSGLGLYICRELCERHGALVGYQRVARGRVEGNEFFVIFKPAAADMALSPGAIDTLF</sequence>
<evidence type="ECO:0000256" key="1">
    <source>
        <dbReference type="ARBA" id="ARBA00000085"/>
    </source>
</evidence>
<keyword evidence="6" id="KW-0067">ATP-binding</keyword>
<dbReference type="EMBL" id="BMIG01000004">
    <property type="protein sequence ID" value="GGA95361.1"/>
    <property type="molecule type" value="Genomic_DNA"/>
</dbReference>